<protein>
    <recommendedName>
        <fullName evidence="9">Protein-export membrane protein SecF</fullName>
    </recommendedName>
</protein>
<organism evidence="11 12">
    <name type="scientific">Methanobrevibacter filiformis</name>
    <dbReference type="NCBI Taxonomy" id="55758"/>
    <lineage>
        <taxon>Archaea</taxon>
        <taxon>Methanobacteriati</taxon>
        <taxon>Methanobacteriota</taxon>
        <taxon>Methanomada group</taxon>
        <taxon>Methanobacteria</taxon>
        <taxon>Methanobacteriales</taxon>
        <taxon>Methanobacteriaceae</taxon>
        <taxon>Methanobrevibacter</taxon>
    </lineage>
</organism>
<evidence type="ECO:0000256" key="4">
    <source>
        <dbReference type="ARBA" id="ARBA00022692"/>
    </source>
</evidence>
<dbReference type="InterPro" id="IPR022813">
    <property type="entry name" value="SecD/SecF_arch_bac"/>
</dbReference>
<evidence type="ECO:0000313" key="12">
    <source>
        <dbReference type="Proteomes" id="UP000077066"/>
    </source>
</evidence>
<dbReference type="GO" id="GO:0006605">
    <property type="term" value="P:protein targeting"/>
    <property type="evidence" value="ECO:0007669"/>
    <property type="project" value="UniProtKB-UniRule"/>
</dbReference>
<feature type="transmembrane region" description="Helical" evidence="9">
    <location>
        <begin position="143"/>
        <end position="163"/>
    </location>
</feature>
<keyword evidence="4 9" id="KW-0812">Transmembrane</keyword>
<feature type="transmembrane region" description="Helical" evidence="9">
    <location>
        <begin position="246"/>
        <end position="270"/>
    </location>
</feature>
<reference evidence="11 12" key="1">
    <citation type="submission" date="2016-04" db="EMBL/GenBank/DDBJ databases">
        <title>Genome sequence of Methanobrevibacter filiformis DSM 11501.</title>
        <authorList>
            <person name="Poehlein A."/>
            <person name="Seedorf H."/>
            <person name="Daniel R."/>
        </authorList>
    </citation>
    <scope>NUCLEOTIDE SEQUENCE [LARGE SCALE GENOMIC DNA]</scope>
    <source>
        <strain evidence="11 12">DSM 11501</strain>
    </source>
</reference>
<dbReference type="NCBIfam" id="NF006353">
    <property type="entry name" value="PRK08578.1-1"/>
    <property type="match status" value="1"/>
</dbReference>
<dbReference type="Pfam" id="PF02355">
    <property type="entry name" value="SecD_SecF_C"/>
    <property type="match status" value="1"/>
</dbReference>
<dbReference type="SUPFAM" id="SSF82866">
    <property type="entry name" value="Multidrug efflux transporter AcrB transmembrane domain"/>
    <property type="match status" value="1"/>
</dbReference>
<dbReference type="STRING" id="55758.MBFIL_13380"/>
<evidence type="ECO:0000313" key="11">
    <source>
        <dbReference type="EMBL" id="KZX11693.1"/>
    </source>
</evidence>
<keyword evidence="6 9" id="KW-1133">Transmembrane helix</keyword>
<feature type="transmembrane region" description="Helical" evidence="9">
    <location>
        <begin position="212"/>
        <end position="234"/>
    </location>
</feature>
<comment type="similarity">
    <text evidence="9">Belongs to the SecD/SecF family. SecF subfamily.</text>
</comment>
<comment type="subunit">
    <text evidence="9">Part of the protein translocation apparatus. Forms a complex with SecD.</text>
</comment>
<comment type="caution">
    <text evidence="11">The sequence shown here is derived from an EMBL/GenBank/DDBJ whole genome shotgun (WGS) entry which is preliminary data.</text>
</comment>
<proteinExistence type="inferred from homology"/>
<feature type="domain" description="Protein export membrane protein SecD/SecF C-terminal" evidence="10">
    <location>
        <begin position="92"/>
        <end position="269"/>
    </location>
</feature>
<evidence type="ECO:0000256" key="7">
    <source>
        <dbReference type="ARBA" id="ARBA00023010"/>
    </source>
</evidence>
<dbReference type="PANTHER" id="PTHR30081:SF8">
    <property type="entry name" value="PROTEIN TRANSLOCASE SUBUNIT SECF"/>
    <property type="match status" value="1"/>
</dbReference>
<dbReference type="Gene3D" id="1.20.1640.10">
    <property type="entry name" value="Multidrug efflux transporter AcrB transmembrane domain"/>
    <property type="match status" value="1"/>
</dbReference>
<sequence>MMNSYKILIAIPIIITILAGGLIALNGIDEGIELKGGSIAYLKMNKHVSSDDLKKNLVESLNINNVEIISNTGNDVTIELGSELNQTALEKGLAGSGKIVSYNSIGPVLSEEAMTQIIWALGFAFLFMGITVFAIFREPVPAIGIILAAFCDIIIAVGGMSLFHIPLSIASVGALLMLIGYSVDTDILLTTRLLRKKEGTVEERTVKAMKTGLTMSAAAIGSMIVLYIVTIFLIPEADTLSDIAAVLTIGLLADIIATWLMNLGFLRWYIGSRFQKRYKKEKGGKS</sequence>
<dbReference type="InterPro" id="IPR048634">
    <property type="entry name" value="SecD_SecF_C"/>
</dbReference>
<evidence type="ECO:0000256" key="8">
    <source>
        <dbReference type="ARBA" id="ARBA00023136"/>
    </source>
</evidence>
<dbReference type="EMBL" id="LWMT01000243">
    <property type="protein sequence ID" value="KZX11693.1"/>
    <property type="molecule type" value="Genomic_DNA"/>
</dbReference>
<keyword evidence="3 9" id="KW-1003">Cell membrane</keyword>
<keyword evidence="12" id="KW-1185">Reference proteome</keyword>
<accession>A0A166A804</accession>
<evidence type="ECO:0000256" key="2">
    <source>
        <dbReference type="ARBA" id="ARBA00022448"/>
    </source>
</evidence>
<dbReference type="PANTHER" id="PTHR30081">
    <property type="entry name" value="PROTEIN-EXPORT MEMBRANE PROTEIN SEC"/>
    <property type="match status" value="1"/>
</dbReference>
<feature type="transmembrane region" description="Helical" evidence="9">
    <location>
        <begin position="117"/>
        <end position="136"/>
    </location>
</feature>
<keyword evidence="7 9" id="KW-0811">Translocation</keyword>
<evidence type="ECO:0000259" key="10">
    <source>
        <dbReference type="Pfam" id="PF02355"/>
    </source>
</evidence>
<keyword evidence="2 9" id="KW-0813">Transport</keyword>
<dbReference type="PATRIC" id="fig|55758.3.peg.1522"/>
<comment type="function">
    <text evidence="9">Involved in protein export.</text>
</comment>
<evidence type="ECO:0000256" key="6">
    <source>
        <dbReference type="ARBA" id="ARBA00022989"/>
    </source>
</evidence>
<keyword evidence="8 9" id="KW-0472">Membrane</keyword>
<dbReference type="HAMAP" id="MF_01464_A">
    <property type="entry name" value="SecF_A"/>
    <property type="match status" value="1"/>
</dbReference>
<evidence type="ECO:0000256" key="5">
    <source>
        <dbReference type="ARBA" id="ARBA00022927"/>
    </source>
</evidence>
<evidence type="ECO:0000256" key="9">
    <source>
        <dbReference type="HAMAP-Rule" id="MF_01464"/>
    </source>
</evidence>
<dbReference type="AlphaFoldDB" id="A0A166A804"/>
<dbReference type="InterPro" id="IPR024921">
    <property type="entry name" value="SecF_arc"/>
</dbReference>
<dbReference type="Proteomes" id="UP000077066">
    <property type="component" value="Unassembled WGS sequence"/>
</dbReference>
<dbReference type="GO" id="GO:0065002">
    <property type="term" value="P:intracellular protein transmembrane transport"/>
    <property type="evidence" value="ECO:0007669"/>
    <property type="project" value="UniProtKB-UniRule"/>
</dbReference>
<evidence type="ECO:0000256" key="1">
    <source>
        <dbReference type="ARBA" id="ARBA00004651"/>
    </source>
</evidence>
<evidence type="ECO:0000256" key="3">
    <source>
        <dbReference type="ARBA" id="ARBA00022475"/>
    </source>
</evidence>
<feature type="transmembrane region" description="Helical" evidence="9">
    <location>
        <begin position="7"/>
        <end position="28"/>
    </location>
</feature>
<name>A0A166A804_9EURY</name>
<feature type="transmembrane region" description="Helical" evidence="9">
    <location>
        <begin position="169"/>
        <end position="191"/>
    </location>
</feature>
<gene>
    <name evidence="9 11" type="primary">secF</name>
    <name evidence="11" type="ORF">MBFIL_13380</name>
</gene>
<keyword evidence="5 9" id="KW-0653">Protein transport</keyword>
<dbReference type="GO" id="GO:0005886">
    <property type="term" value="C:plasma membrane"/>
    <property type="evidence" value="ECO:0007669"/>
    <property type="project" value="UniProtKB-SubCell"/>
</dbReference>
<comment type="subcellular location">
    <subcellularLocation>
        <location evidence="1 9">Cell membrane</location>
        <topology evidence="1 9">Multi-pass membrane protein</topology>
    </subcellularLocation>
</comment>
<dbReference type="OrthoDB" id="85411at2157"/>